<accession>A0A4Y9S3Q3</accession>
<dbReference type="Proteomes" id="UP000297729">
    <property type="component" value="Unassembled WGS sequence"/>
</dbReference>
<dbReference type="RefSeq" id="WP_135204236.1">
    <property type="nucleotide sequence ID" value="NZ_SPVG01000245.1"/>
</dbReference>
<evidence type="ECO:0000313" key="2">
    <source>
        <dbReference type="Proteomes" id="UP000297729"/>
    </source>
</evidence>
<dbReference type="OrthoDB" id="8703255at2"/>
<keyword evidence="2" id="KW-1185">Reference proteome</keyword>
<reference evidence="1 2" key="1">
    <citation type="submission" date="2019-03" db="EMBL/GenBank/DDBJ databases">
        <title>Draft Genome Sequence of Duganella callidus sp. nov., a Novel Duganella Species Isolated from Cultivated Soil.</title>
        <authorList>
            <person name="Raths R."/>
            <person name="Peta V."/>
            <person name="Bucking H."/>
        </authorList>
    </citation>
    <scope>NUCLEOTIDE SEQUENCE [LARGE SCALE GENOMIC DNA]</scope>
    <source>
        <strain evidence="1 2">DN04</strain>
    </source>
</reference>
<proteinExistence type="predicted"/>
<evidence type="ECO:0000313" key="1">
    <source>
        <dbReference type="EMBL" id="TFW15950.1"/>
    </source>
</evidence>
<sequence length="186" mass="20260">MGFADRYLHAVNSSDLRDDEHHHATDALCAAALADVTGAGLGSLLSRVKYADGTQHKLFESGSANLASLLRIWTERVIQKGRERKWLKENTAWDADSAQKLYRRIAERSLAHWLDGKCAACSGSGNTLDRRICVTCKGTGKAEITGAGGFELEKVKDMVSELEGLLQSHNARAAGMLRGASHTHRD</sequence>
<dbReference type="AlphaFoldDB" id="A0A4Y9S3Q3"/>
<gene>
    <name evidence="1" type="ORF">E4L98_24965</name>
</gene>
<dbReference type="EMBL" id="SPVG01000245">
    <property type="protein sequence ID" value="TFW15950.1"/>
    <property type="molecule type" value="Genomic_DNA"/>
</dbReference>
<comment type="caution">
    <text evidence="1">The sequence shown here is derived from an EMBL/GenBank/DDBJ whole genome shotgun (WGS) entry which is preliminary data.</text>
</comment>
<name>A0A4Y9S3Q3_9BURK</name>
<protein>
    <submittedName>
        <fullName evidence="1">Uncharacterized protein</fullName>
    </submittedName>
</protein>
<organism evidence="1 2">
    <name type="scientific">Duganella callida</name>
    <dbReference type="NCBI Taxonomy" id="2561932"/>
    <lineage>
        <taxon>Bacteria</taxon>
        <taxon>Pseudomonadati</taxon>
        <taxon>Pseudomonadota</taxon>
        <taxon>Betaproteobacteria</taxon>
        <taxon>Burkholderiales</taxon>
        <taxon>Oxalobacteraceae</taxon>
        <taxon>Telluria group</taxon>
        <taxon>Duganella</taxon>
    </lineage>
</organism>